<organism evidence="2 3">
    <name type="scientific">Carsonella ruddii</name>
    <dbReference type="NCBI Taxonomy" id="114186"/>
    <lineage>
        <taxon>Bacteria</taxon>
        <taxon>Pseudomonadati</taxon>
        <taxon>Pseudomonadota</taxon>
        <taxon>Gammaproteobacteria</taxon>
        <taxon>Oceanospirillales</taxon>
        <taxon>Halomonadaceae</taxon>
        <taxon>Zymobacter group</taxon>
        <taxon>Candidatus Carsonella</taxon>
    </lineage>
</organism>
<dbReference type="EMBL" id="CP024798">
    <property type="protein sequence ID" value="ATX33435.1"/>
    <property type="molecule type" value="Genomic_DNA"/>
</dbReference>
<feature type="transmembrane region" description="Helical" evidence="1">
    <location>
        <begin position="13"/>
        <end position="32"/>
    </location>
</feature>
<gene>
    <name evidence="2" type="ORF">CUN91_00500</name>
</gene>
<accession>A0A2K8K4A2</accession>
<dbReference type="RefSeq" id="WP_157801504.1">
    <property type="nucleotide sequence ID" value="NZ_CP024798.1"/>
</dbReference>
<evidence type="ECO:0000256" key="1">
    <source>
        <dbReference type="SAM" id="Phobius"/>
    </source>
</evidence>
<proteinExistence type="predicted"/>
<reference evidence="2 3" key="1">
    <citation type="submission" date="2017-11" db="EMBL/GenBank/DDBJ databases">
        <title>The genome sequence of Candidatus Carsonella ruddii from the psyllid Bactericera trigonica.</title>
        <authorList>
            <person name="Katsir L."/>
            <person name="Zhepu R."/>
            <person name="Piasezky A."/>
            <person name="Jong J."/>
            <person name="Sela N."/>
            <person name="Freilich S."/>
            <person name="Bahar O."/>
        </authorList>
    </citation>
    <scope>NUCLEOTIDE SEQUENCE [LARGE SCALE GENOMIC DNA]</scope>
    <source>
        <strain evidence="2 3">BT</strain>
    </source>
</reference>
<evidence type="ECO:0000313" key="3">
    <source>
        <dbReference type="Proteomes" id="UP000230531"/>
    </source>
</evidence>
<protein>
    <submittedName>
        <fullName evidence="2">Uncharacterized protein</fullName>
    </submittedName>
</protein>
<sequence length="62" mass="7731">MNIFFFKNINKKLSKRIFFLFFISLILFKKNIKKNIKKKNKKIIFNNKIEKYLIKIVVKKYE</sequence>
<keyword evidence="1" id="KW-0812">Transmembrane</keyword>
<name>A0A2K8K4A2_CARRU</name>
<dbReference type="Proteomes" id="UP000230531">
    <property type="component" value="Chromosome"/>
</dbReference>
<keyword evidence="1" id="KW-0472">Membrane</keyword>
<evidence type="ECO:0000313" key="2">
    <source>
        <dbReference type="EMBL" id="ATX33435.1"/>
    </source>
</evidence>
<dbReference type="AlphaFoldDB" id="A0A2K8K4A2"/>
<keyword evidence="1" id="KW-1133">Transmembrane helix</keyword>